<gene>
    <name evidence="8" type="ORF">TPSD3_05820</name>
</gene>
<accession>A0A251X858</accession>
<reference evidence="8 9" key="1">
    <citation type="submission" date="2016-12" db="EMBL/GenBank/DDBJ databases">
        <title>Thioflexothrix psekupsii D3 genome sequencing and assembly.</title>
        <authorList>
            <person name="Fomenkov A."/>
            <person name="Vincze T."/>
            <person name="Grabovich M."/>
            <person name="Anton B.P."/>
            <person name="Dubinina G."/>
            <person name="Orlova M."/>
            <person name="Belousova E."/>
            <person name="Roberts R.J."/>
        </authorList>
    </citation>
    <scope>NUCLEOTIDE SEQUENCE [LARGE SCALE GENOMIC DNA]</scope>
    <source>
        <strain evidence="8">D3</strain>
    </source>
</reference>
<evidence type="ECO:0000259" key="6">
    <source>
        <dbReference type="Pfam" id="PF04055"/>
    </source>
</evidence>
<dbReference type="GO" id="GO:0046872">
    <property type="term" value="F:metal ion binding"/>
    <property type="evidence" value="ECO:0007669"/>
    <property type="project" value="UniProtKB-KW"/>
</dbReference>
<keyword evidence="4" id="KW-0408">Iron</keyword>
<dbReference type="AlphaFoldDB" id="A0A251X858"/>
<dbReference type="EMBL" id="MSLT01000012">
    <property type="protein sequence ID" value="OUD13863.1"/>
    <property type="molecule type" value="Genomic_DNA"/>
</dbReference>
<evidence type="ECO:0000313" key="9">
    <source>
        <dbReference type="Proteomes" id="UP000194798"/>
    </source>
</evidence>
<dbReference type="PANTHER" id="PTHR43728">
    <property type="entry name" value="SLR0304 PROTEIN"/>
    <property type="match status" value="1"/>
</dbReference>
<dbReference type="Gene3D" id="3.20.20.70">
    <property type="entry name" value="Aldolase class I"/>
    <property type="match status" value="1"/>
</dbReference>
<comment type="caution">
    <text evidence="8">The sequence shown here is derived from an EMBL/GenBank/DDBJ whole genome shotgun (WGS) entry which is preliminary data.</text>
</comment>
<feature type="domain" description="Arsenosugar biosynthesis radical SAM protein ArsS-like C-terminal" evidence="7">
    <location>
        <begin position="183"/>
        <end position="319"/>
    </location>
</feature>
<dbReference type="NCBIfam" id="TIGR04167">
    <property type="entry name" value="rSAM_SeCys"/>
    <property type="match status" value="1"/>
</dbReference>
<evidence type="ECO:0000256" key="1">
    <source>
        <dbReference type="ARBA" id="ARBA00001966"/>
    </source>
</evidence>
<evidence type="ECO:0000256" key="2">
    <source>
        <dbReference type="ARBA" id="ARBA00022691"/>
    </source>
</evidence>
<keyword evidence="3" id="KW-0479">Metal-binding</keyword>
<dbReference type="GO" id="GO:0003824">
    <property type="term" value="F:catalytic activity"/>
    <property type="evidence" value="ECO:0007669"/>
    <property type="project" value="InterPro"/>
</dbReference>
<comment type="cofactor">
    <cofactor evidence="1">
        <name>[4Fe-4S] cluster</name>
        <dbReference type="ChEBI" id="CHEBI:49883"/>
    </cofactor>
</comment>
<feature type="domain" description="Radical SAM core" evidence="6">
    <location>
        <begin position="27"/>
        <end position="164"/>
    </location>
</feature>
<dbReference type="InterPro" id="IPR024521">
    <property type="entry name" value="ArsS-like_C"/>
</dbReference>
<dbReference type="InterPro" id="IPR026351">
    <property type="entry name" value="rSAM_ArsS-like"/>
</dbReference>
<keyword evidence="9" id="KW-1185">Reference proteome</keyword>
<dbReference type="Pfam" id="PF12345">
    <property type="entry name" value="DUF3641"/>
    <property type="match status" value="1"/>
</dbReference>
<evidence type="ECO:0000256" key="5">
    <source>
        <dbReference type="ARBA" id="ARBA00023014"/>
    </source>
</evidence>
<name>A0A251X858_9GAMM</name>
<sequence>MLSTLPLLQPSDFPIIQREHVETLQVNMGYLCNQQCQHCHVNAGPKRPEKMDADTAQVIMNFLRQNTHIRCLDLTGGAPELNAHFRQLVKFGRALSLRIIDRCNLTVLSEPDQLSLADFLAEHRVEIVASLPCYLEENVDKQRGNGVFSRSIAGLRRLNALGYGQADTGLILNLVFNPADATLPPSQTQLESDYRLFLQEKYGIIFNQLFTLCNMPIQRFGSWLISTRQFNNYLELLRNNYCSDNLDKVMCRRLLSVDWRGYIYDCDFNQMLQLPILSSDNKPLHLSEWTEKINHNQTIRVAEHCYACTAGQGSSCGGAL</sequence>
<dbReference type="InterPro" id="IPR007197">
    <property type="entry name" value="rSAM"/>
</dbReference>
<dbReference type="InterPro" id="IPR058240">
    <property type="entry name" value="rSAM_sf"/>
</dbReference>
<organism evidence="8 9">
    <name type="scientific">Thioflexithrix psekupsensis</name>
    <dbReference type="NCBI Taxonomy" id="1570016"/>
    <lineage>
        <taxon>Bacteria</taxon>
        <taxon>Pseudomonadati</taxon>
        <taxon>Pseudomonadota</taxon>
        <taxon>Gammaproteobacteria</taxon>
        <taxon>Thiotrichales</taxon>
        <taxon>Thioflexithrix</taxon>
    </lineage>
</organism>
<protein>
    <submittedName>
        <fullName evidence="8">Radical SAM protein</fullName>
    </submittedName>
</protein>
<dbReference type="RefSeq" id="WP_086487645.1">
    <property type="nucleotide sequence ID" value="NZ_MSLT01000012.1"/>
</dbReference>
<evidence type="ECO:0000256" key="3">
    <source>
        <dbReference type="ARBA" id="ARBA00022723"/>
    </source>
</evidence>
<keyword evidence="5" id="KW-0411">Iron-sulfur</keyword>
<dbReference type="CDD" id="cd01335">
    <property type="entry name" value="Radical_SAM"/>
    <property type="match status" value="1"/>
</dbReference>
<evidence type="ECO:0000313" key="8">
    <source>
        <dbReference type="EMBL" id="OUD13863.1"/>
    </source>
</evidence>
<dbReference type="SUPFAM" id="SSF102114">
    <property type="entry name" value="Radical SAM enzymes"/>
    <property type="match status" value="1"/>
</dbReference>
<evidence type="ECO:0000256" key="4">
    <source>
        <dbReference type="ARBA" id="ARBA00023004"/>
    </source>
</evidence>
<keyword evidence="2" id="KW-0949">S-adenosyl-L-methionine</keyword>
<dbReference type="Pfam" id="PF04055">
    <property type="entry name" value="Radical_SAM"/>
    <property type="match status" value="1"/>
</dbReference>
<dbReference type="SFLD" id="SFLDS00029">
    <property type="entry name" value="Radical_SAM"/>
    <property type="match status" value="1"/>
</dbReference>
<dbReference type="PANTHER" id="PTHR43728:SF1">
    <property type="entry name" value="FE-S OXIDOREDUCTASE"/>
    <property type="match status" value="1"/>
</dbReference>
<dbReference type="InterPro" id="IPR013785">
    <property type="entry name" value="Aldolase_TIM"/>
</dbReference>
<proteinExistence type="predicted"/>
<evidence type="ECO:0000259" key="7">
    <source>
        <dbReference type="Pfam" id="PF12345"/>
    </source>
</evidence>
<dbReference type="OrthoDB" id="9810775at2"/>
<dbReference type="GO" id="GO:0051536">
    <property type="term" value="F:iron-sulfur cluster binding"/>
    <property type="evidence" value="ECO:0007669"/>
    <property type="project" value="UniProtKB-KW"/>
</dbReference>
<dbReference type="Proteomes" id="UP000194798">
    <property type="component" value="Unassembled WGS sequence"/>
</dbReference>